<dbReference type="InterPro" id="IPR016181">
    <property type="entry name" value="Acyl_CoA_acyltransferase"/>
</dbReference>
<dbReference type="EMBL" id="QYAC01000002">
    <property type="protein sequence ID" value="MBL3678805.1"/>
    <property type="molecule type" value="Genomic_DNA"/>
</dbReference>
<accession>A0ABS1SE46</accession>
<dbReference type="PROSITE" id="PS51186">
    <property type="entry name" value="GNAT"/>
    <property type="match status" value="1"/>
</dbReference>
<dbReference type="InterPro" id="IPR000182">
    <property type="entry name" value="GNAT_dom"/>
</dbReference>
<dbReference type="PANTHER" id="PTHR43451:SF1">
    <property type="entry name" value="ACETYLTRANSFERASE"/>
    <property type="match status" value="1"/>
</dbReference>
<dbReference type="Gene3D" id="3.40.630.30">
    <property type="match status" value="1"/>
</dbReference>
<comment type="caution">
    <text evidence="2">The sequence shown here is derived from an EMBL/GenBank/DDBJ whole genome shotgun (WGS) entry which is preliminary data.</text>
</comment>
<organism evidence="2 3">
    <name type="scientific">Leucobacter chromiireducens subsp. solipictus</name>
    <dbReference type="NCBI Taxonomy" id="398235"/>
    <lineage>
        <taxon>Bacteria</taxon>
        <taxon>Bacillati</taxon>
        <taxon>Actinomycetota</taxon>
        <taxon>Actinomycetes</taxon>
        <taxon>Micrococcales</taxon>
        <taxon>Microbacteriaceae</taxon>
        <taxon>Leucobacter</taxon>
    </lineage>
</organism>
<protein>
    <submittedName>
        <fullName evidence="2">GNAT family N-acetyltransferase</fullName>
    </submittedName>
</protein>
<dbReference type="RefSeq" id="WP_202344042.1">
    <property type="nucleotide sequence ID" value="NZ_BAAAPI010000008.1"/>
</dbReference>
<name>A0ABS1SE46_9MICO</name>
<feature type="domain" description="N-acetyltransferase" evidence="1">
    <location>
        <begin position="1"/>
        <end position="150"/>
    </location>
</feature>
<reference evidence="2 3" key="1">
    <citation type="submission" date="2018-09" db="EMBL/GenBank/DDBJ databases">
        <title>Comparative genomics of Leucobacter spp.</title>
        <authorList>
            <person name="Reis A.C."/>
            <person name="Kolvenbach B.A."/>
            <person name="Corvini P.F.X."/>
            <person name="Nunes O.C."/>
        </authorList>
    </citation>
    <scope>NUCLEOTIDE SEQUENCE [LARGE SCALE GENOMIC DNA]</scope>
    <source>
        <strain evidence="2 3">TAN 31504</strain>
    </source>
</reference>
<evidence type="ECO:0000259" key="1">
    <source>
        <dbReference type="PROSITE" id="PS51186"/>
    </source>
</evidence>
<gene>
    <name evidence="2" type="ORF">D3230_05775</name>
</gene>
<dbReference type="Pfam" id="PF13673">
    <property type="entry name" value="Acetyltransf_10"/>
    <property type="match status" value="1"/>
</dbReference>
<dbReference type="SUPFAM" id="SSF55729">
    <property type="entry name" value="Acyl-CoA N-acyltransferases (Nat)"/>
    <property type="match status" value="1"/>
</dbReference>
<dbReference type="Proteomes" id="UP001645859">
    <property type="component" value="Unassembled WGS sequence"/>
</dbReference>
<evidence type="ECO:0000313" key="3">
    <source>
        <dbReference type="Proteomes" id="UP001645859"/>
    </source>
</evidence>
<dbReference type="PANTHER" id="PTHR43451">
    <property type="entry name" value="ACETYLTRANSFERASE (GNAT) FAMILY PROTEIN"/>
    <property type="match status" value="1"/>
</dbReference>
<proteinExistence type="predicted"/>
<keyword evidence="3" id="KW-1185">Reference proteome</keyword>
<sequence length="163" mass="18062">MLIRRYTDTDAEATLTVFFRAIDRTARAHYSEAQRAAWAHREGRTVPAWHADRSAADTWVAEIDGRVLGFIDLDSAGTIDMLFVDPDFGRRGIAAALLTKSLAHAASRRLSHVRTYASDTARPFFLAHGFRVEAEHTVVVRGVEMSQSVLVFTRDGADGDSVE</sequence>
<dbReference type="InterPro" id="IPR052564">
    <property type="entry name" value="N-acetyltrans/Recomb-assoc"/>
</dbReference>
<dbReference type="CDD" id="cd04301">
    <property type="entry name" value="NAT_SF"/>
    <property type="match status" value="1"/>
</dbReference>
<evidence type="ECO:0000313" key="2">
    <source>
        <dbReference type="EMBL" id="MBL3678805.1"/>
    </source>
</evidence>